<dbReference type="RefSeq" id="WP_236099413.1">
    <property type="nucleotide sequence ID" value="NZ_JAKGUD010000007.1"/>
</dbReference>
<dbReference type="PROSITE" id="PS50887">
    <property type="entry name" value="GGDEF"/>
    <property type="match status" value="1"/>
</dbReference>
<reference evidence="4 5" key="1">
    <citation type="submission" date="2022-01" db="EMBL/GenBank/DDBJ databases">
        <title>Dethiosulfovibrio faecalis sp. nov., a novel proteolytic, non-sulfur-reducing bacterium isolated from a marine aquaculture solid waste bioreactor.</title>
        <authorList>
            <person name="Grabowski S."/>
            <person name="Apolinario E."/>
            <person name="Schneider N."/>
            <person name="Marshall C.W."/>
            <person name="Sowers K.R."/>
        </authorList>
    </citation>
    <scope>NUCLEOTIDE SEQUENCE [LARGE SCALE GENOMIC DNA]</scope>
    <source>
        <strain evidence="4 5">DSM 12537</strain>
    </source>
</reference>
<dbReference type="InterPro" id="IPR001633">
    <property type="entry name" value="EAL_dom"/>
</dbReference>
<dbReference type="InterPro" id="IPR043128">
    <property type="entry name" value="Rev_trsase/Diguanyl_cyclase"/>
</dbReference>
<keyword evidence="1" id="KW-0812">Transmembrane</keyword>
<name>A0ABS9END1_9BACT</name>
<dbReference type="SMART" id="SM00052">
    <property type="entry name" value="EAL"/>
    <property type="match status" value="1"/>
</dbReference>
<keyword evidence="1" id="KW-1133">Transmembrane helix</keyword>
<dbReference type="Proteomes" id="UP001200430">
    <property type="component" value="Unassembled WGS sequence"/>
</dbReference>
<dbReference type="InterPro" id="IPR052155">
    <property type="entry name" value="Biofilm_reg_signaling"/>
</dbReference>
<keyword evidence="4" id="KW-0548">Nucleotidyltransferase</keyword>
<comment type="caution">
    <text evidence="4">The sequence shown here is derived from an EMBL/GenBank/DDBJ whole genome shotgun (WGS) entry which is preliminary data.</text>
</comment>
<dbReference type="Pfam" id="PF00563">
    <property type="entry name" value="EAL"/>
    <property type="match status" value="1"/>
</dbReference>
<keyword evidence="5" id="KW-1185">Reference proteome</keyword>
<sequence length="727" mass="81231">MKLRSQSLSVIVVATTALLFMATLLVGTIQMARFRKLEVQQLEDLSTHMTSAAEKMLEAQLRLNEDWSWWDATYDFARDKDLSYIDENIPPESLWDNGLALIAVFGEDGMPIWSALRGEERPTIVTIPNPIIHSIREILTDQIQYENCSLSGYGVLPILGITAVTVSSILQNDYSGPSAGWMVMASIPDKSWFTPSRETTEVRLIPEDGIPGRSFPENIFQDRVYLTVDLPEIKGLTPVKMVVNRPSHLIQAGESLLLWCILALVISSLIVGSGTLLWLDRKFFKRLESLEKQSSRGTPLLLDDYQDDEIGTLCKAFNNLLRTRKKESLEDVLTGLENRRSLEEKLADTLDKSLPEKLQVGLIMVDLNGFKAINDRFGHSVGDRLLKEVSLRFLSVMDGENSIARIGGDEFSAVVVGQDDIFSSTMAQSERILNSLREPFAMEDSSLLVSASLGIAFYPKDGETPDSLFRSADSAMYRAKKRCLGIAVYDEKEDGVDEESTKLDKKIRKAMEMDAFHPHYLPEFHIQRDKGLRAIKVVPRCDELEGLPYMERAENTGIATQIDLTVLRKAMKEKPMTPLTMDLSSWHLWNGALSLCLSGMLKDEGRDPSSLELSIDDALLARNVERLTSLLDELSSIGVSLAIRNFGKHYIPMEMLSKLPLKSLKIYPEMTKIDRTEEDLSYFTLKIMIGLGAKLSLDTVATGIDTEEQLDFVRKAGVSAATGAALD</sequence>
<dbReference type="CDD" id="cd01948">
    <property type="entry name" value="EAL"/>
    <property type="match status" value="1"/>
</dbReference>
<dbReference type="InterPro" id="IPR029787">
    <property type="entry name" value="Nucleotide_cyclase"/>
</dbReference>
<organism evidence="4 5">
    <name type="scientific">Dethiosulfovibrio marinus</name>
    <dbReference type="NCBI Taxonomy" id="133532"/>
    <lineage>
        <taxon>Bacteria</taxon>
        <taxon>Thermotogati</taxon>
        <taxon>Synergistota</taxon>
        <taxon>Synergistia</taxon>
        <taxon>Synergistales</taxon>
        <taxon>Dethiosulfovibrionaceae</taxon>
        <taxon>Dethiosulfovibrio</taxon>
    </lineage>
</organism>
<evidence type="ECO:0000313" key="5">
    <source>
        <dbReference type="Proteomes" id="UP001200430"/>
    </source>
</evidence>
<dbReference type="SMART" id="SM00267">
    <property type="entry name" value="GGDEF"/>
    <property type="match status" value="1"/>
</dbReference>
<dbReference type="NCBIfam" id="TIGR00254">
    <property type="entry name" value="GGDEF"/>
    <property type="match status" value="1"/>
</dbReference>
<evidence type="ECO:0000259" key="2">
    <source>
        <dbReference type="PROSITE" id="PS50883"/>
    </source>
</evidence>
<dbReference type="Gene3D" id="3.30.70.270">
    <property type="match status" value="1"/>
</dbReference>
<dbReference type="InterPro" id="IPR035919">
    <property type="entry name" value="EAL_sf"/>
</dbReference>
<dbReference type="CDD" id="cd01949">
    <property type="entry name" value="GGDEF"/>
    <property type="match status" value="1"/>
</dbReference>
<feature type="domain" description="GGDEF" evidence="3">
    <location>
        <begin position="358"/>
        <end position="491"/>
    </location>
</feature>
<accession>A0ABS9END1</accession>
<dbReference type="InterPro" id="IPR007892">
    <property type="entry name" value="CHASE4"/>
</dbReference>
<dbReference type="SUPFAM" id="SSF141868">
    <property type="entry name" value="EAL domain-like"/>
    <property type="match status" value="1"/>
</dbReference>
<gene>
    <name evidence="4" type="ORF">L2W38_07655</name>
</gene>
<proteinExistence type="predicted"/>
<dbReference type="Gene3D" id="3.20.20.450">
    <property type="entry name" value="EAL domain"/>
    <property type="match status" value="1"/>
</dbReference>
<dbReference type="SUPFAM" id="SSF55073">
    <property type="entry name" value="Nucleotide cyclase"/>
    <property type="match status" value="1"/>
</dbReference>
<feature type="transmembrane region" description="Helical" evidence="1">
    <location>
        <begin position="256"/>
        <end position="279"/>
    </location>
</feature>
<evidence type="ECO:0000256" key="1">
    <source>
        <dbReference type="SAM" id="Phobius"/>
    </source>
</evidence>
<dbReference type="Pfam" id="PF05228">
    <property type="entry name" value="CHASE4"/>
    <property type="match status" value="1"/>
</dbReference>
<dbReference type="GO" id="GO:0052621">
    <property type="term" value="F:diguanylate cyclase activity"/>
    <property type="evidence" value="ECO:0007669"/>
    <property type="project" value="UniProtKB-EC"/>
</dbReference>
<dbReference type="Pfam" id="PF00990">
    <property type="entry name" value="GGDEF"/>
    <property type="match status" value="1"/>
</dbReference>
<evidence type="ECO:0000259" key="3">
    <source>
        <dbReference type="PROSITE" id="PS50887"/>
    </source>
</evidence>
<dbReference type="EMBL" id="JAKGUD010000007">
    <property type="protein sequence ID" value="MCF4142690.1"/>
    <property type="molecule type" value="Genomic_DNA"/>
</dbReference>
<protein>
    <submittedName>
        <fullName evidence="4">Diguanylate cyclase</fullName>
        <ecNumber evidence="4">2.7.7.65</ecNumber>
    </submittedName>
</protein>
<dbReference type="PROSITE" id="PS50883">
    <property type="entry name" value="EAL"/>
    <property type="match status" value="1"/>
</dbReference>
<feature type="domain" description="EAL" evidence="2">
    <location>
        <begin position="500"/>
        <end position="727"/>
    </location>
</feature>
<evidence type="ECO:0000313" key="4">
    <source>
        <dbReference type="EMBL" id="MCF4142690.1"/>
    </source>
</evidence>
<keyword evidence="1" id="KW-0472">Membrane</keyword>
<keyword evidence="4" id="KW-0808">Transferase</keyword>
<dbReference type="EC" id="2.7.7.65" evidence="4"/>
<dbReference type="PANTHER" id="PTHR44757:SF2">
    <property type="entry name" value="BIOFILM ARCHITECTURE MAINTENANCE PROTEIN MBAA"/>
    <property type="match status" value="1"/>
</dbReference>
<dbReference type="InterPro" id="IPR000160">
    <property type="entry name" value="GGDEF_dom"/>
</dbReference>
<dbReference type="PANTHER" id="PTHR44757">
    <property type="entry name" value="DIGUANYLATE CYCLASE DGCP"/>
    <property type="match status" value="1"/>
</dbReference>